<accession>A0ABQ8P1J1</accession>
<comment type="caution">
    <text evidence="2">The sequence shown here is derived from an EMBL/GenBank/DDBJ whole genome shotgun (WGS) entry which is preliminary data.</text>
</comment>
<feature type="region of interest" description="Disordered" evidence="1">
    <location>
        <begin position="260"/>
        <end position="293"/>
    </location>
</feature>
<reference evidence="2" key="1">
    <citation type="submission" date="2022-10" db="EMBL/GenBank/DDBJ databases">
        <title>Adaptive evolution leads to modifications in subtelomeric GC content in a zoonotic Cryptosporidium species.</title>
        <authorList>
            <person name="Li J."/>
            <person name="Feng Y."/>
            <person name="Xiao L."/>
        </authorList>
    </citation>
    <scope>NUCLEOTIDE SEQUENCE</scope>
    <source>
        <strain evidence="2">25894</strain>
    </source>
</reference>
<sequence>MMKFLRKRGGGGVSSGAEITGFPLDLLRQEDSERPVGVFDGGAGQRVEVCEKDADCGGQERGGSFESVFFEGADFEWDREFVSTGGDRGAFQCRLRPGKGADPGDGLEREQHPEASGEEEDRVLGEDPLREEAEEAPAEDELQQERFSERQRQAGQDPEEVRGRLGRVHQDRRRRAAGAAAVPNEEPRDVAEHHLQVQLRDWQLLFVCVLALRQHDSRGGPDQQLDGAGPAPGVYFELELDSEPEPDGLSRKELRDRAGLVEPGPVGVQLPAPGELVHGEHRRTKGGQLGGADQADVDINAQEVRLRLLFRGRVRLQKTGEECASEQQFLGN</sequence>
<feature type="compositionally biased region" description="Acidic residues" evidence="1">
    <location>
        <begin position="132"/>
        <end position="142"/>
    </location>
</feature>
<evidence type="ECO:0000313" key="3">
    <source>
        <dbReference type="Proteomes" id="UP001071777"/>
    </source>
</evidence>
<keyword evidence="3" id="KW-1185">Reference proteome</keyword>
<dbReference type="EMBL" id="JAPCXB010000238">
    <property type="protein sequence ID" value="KAJ1604535.1"/>
    <property type="molecule type" value="Genomic_DNA"/>
</dbReference>
<proteinExistence type="predicted"/>
<evidence type="ECO:0000313" key="2">
    <source>
        <dbReference type="EMBL" id="KAJ1604535.1"/>
    </source>
</evidence>
<feature type="region of interest" description="Disordered" evidence="1">
    <location>
        <begin position="88"/>
        <end position="189"/>
    </location>
</feature>
<feature type="compositionally biased region" description="Basic and acidic residues" evidence="1">
    <location>
        <begin position="122"/>
        <end position="131"/>
    </location>
</feature>
<name>A0ABQ8P1J1_9CRYT</name>
<organism evidence="2 3">
    <name type="scientific">Cryptosporidium canis</name>
    <dbReference type="NCBI Taxonomy" id="195482"/>
    <lineage>
        <taxon>Eukaryota</taxon>
        <taxon>Sar</taxon>
        <taxon>Alveolata</taxon>
        <taxon>Apicomplexa</taxon>
        <taxon>Conoidasida</taxon>
        <taxon>Coccidia</taxon>
        <taxon>Eucoccidiorida</taxon>
        <taxon>Eimeriorina</taxon>
        <taxon>Cryptosporidiidae</taxon>
        <taxon>Cryptosporidium</taxon>
    </lineage>
</organism>
<feature type="compositionally biased region" description="Basic and acidic residues" evidence="1">
    <location>
        <begin position="106"/>
        <end position="115"/>
    </location>
</feature>
<feature type="compositionally biased region" description="Basic and acidic residues" evidence="1">
    <location>
        <begin position="143"/>
        <end position="152"/>
    </location>
</feature>
<protein>
    <submittedName>
        <fullName evidence="2">Uncharacterized protein</fullName>
    </submittedName>
</protein>
<dbReference type="Proteomes" id="UP001071777">
    <property type="component" value="Unassembled WGS sequence"/>
</dbReference>
<feature type="compositionally biased region" description="Basic residues" evidence="1">
    <location>
        <begin position="164"/>
        <end position="176"/>
    </location>
</feature>
<evidence type="ECO:0000256" key="1">
    <source>
        <dbReference type="SAM" id="MobiDB-lite"/>
    </source>
</evidence>
<gene>
    <name evidence="2" type="ORF">OJ252_3699</name>
</gene>